<dbReference type="Proteomes" id="UP001172721">
    <property type="component" value="Unassembled WGS sequence"/>
</dbReference>
<reference evidence="2" key="1">
    <citation type="submission" date="2023-07" db="EMBL/GenBank/DDBJ databases">
        <title>Fictibacillus sp. isolated from freshwater pond.</title>
        <authorList>
            <person name="Kirdat K."/>
            <person name="Bhat A."/>
            <person name="Mourya A."/>
            <person name="Yadav A."/>
        </authorList>
    </citation>
    <scope>NUCLEOTIDE SEQUENCE</scope>
    <source>
        <strain evidence="2">NE201</strain>
    </source>
</reference>
<comment type="caution">
    <text evidence="2">The sequence shown here is derived from an EMBL/GenBank/DDBJ whole genome shotgun (WGS) entry which is preliminary data.</text>
</comment>
<protein>
    <submittedName>
        <fullName evidence="2">Nuclease-related domain-containing protein</fullName>
    </submittedName>
</protein>
<proteinExistence type="predicted"/>
<evidence type="ECO:0000313" key="3">
    <source>
        <dbReference type="Proteomes" id="UP001172721"/>
    </source>
</evidence>
<name>A0ABT8HXU2_9BACL</name>
<organism evidence="2 3">
    <name type="scientific">Fictibacillus fluitans</name>
    <dbReference type="NCBI Taxonomy" id="3058422"/>
    <lineage>
        <taxon>Bacteria</taxon>
        <taxon>Bacillati</taxon>
        <taxon>Bacillota</taxon>
        <taxon>Bacilli</taxon>
        <taxon>Bacillales</taxon>
        <taxon>Fictibacillaceae</taxon>
        <taxon>Fictibacillus</taxon>
    </lineage>
</organism>
<dbReference type="Pfam" id="PF08378">
    <property type="entry name" value="NERD"/>
    <property type="match status" value="1"/>
</dbReference>
<dbReference type="InterPro" id="IPR011528">
    <property type="entry name" value="NERD"/>
</dbReference>
<dbReference type="RefSeq" id="WP_301166633.1">
    <property type="nucleotide sequence ID" value="NZ_JAUHTR010000007.1"/>
</dbReference>
<gene>
    <name evidence="2" type="ORF">QYB97_14040</name>
</gene>
<evidence type="ECO:0000313" key="2">
    <source>
        <dbReference type="EMBL" id="MDN4525601.1"/>
    </source>
</evidence>
<feature type="domain" description="NERD" evidence="1">
    <location>
        <begin position="41"/>
        <end position="157"/>
    </location>
</feature>
<dbReference type="EMBL" id="JAUHTR010000007">
    <property type="protein sequence ID" value="MDN4525601.1"/>
    <property type="molecule type" value="Genomic_DNA"/>
</dbReference>
<evidence type="ECO:0000259" key="1">
    <source>
        <dbReference type="PROSITE" id="PS50965"/>
    </source>
</evidence>
<sequence length="323" mass="38032">MIVKERKMPLILQKMEALLRRIPEHHPKRKEIEASFYKYMAGYRGEESLDYPLSFLHEKEYFILHDLRLWDGVRYFQMDTLIVSPAFILVLEVKNFTGTLVFDQEFSQLIRLSEEKEEAFPDPLLQVQRQEKQLNVWLENHRFEKIPIEALVIISSPYTLIKNPIKPQIGLNEKVLHTGKLMNKIDELKSRYTNHLITDKLIRKLIRQLQKEHTPLEVDVLQRFKIQPGEILKGVHCMDCGYLPMKRMSAKWICSQCLATSKNAHLIALHDYKLLLGESISNREFRHFLFVPSASVAQKLLCSMNLPVTGSFKNRKYFLHFPD</sequence>
<keyword evidence="3" id="KW-1185">Reference proteome</keyword>
<dbReference type="PROSITE" id="PS50965">
    <property type="entry name" value="NERD"/>
    <property type="match status" value="1"/>
</dbReference>
<accession>A0ABT8HXU2</accession>